<keyword evidence="3 6" id="KW-0812">Transmembrane</keyword>
<dbReference type="InterPro" id="IPR014738">
    <property type="entry name" value="Citrate_transporter"/>
</dbReference>
<accession>A0A2B8BIX8</accession>
<feature type="transmembrane region" description="Helical" evidence="6">
    <location>
        <begin position="138"/>
        <end position="156"/>
    </location>
</feature>
<evidence type="ECO:0000256" key="1">
    <source>
        <dbReference type="ARBA" id="ARBA00004141"/>
    </source>
</evidence>
<proteinExistence type="predicted"/>
<feature type="transmembrane region" description="Helical" evidence="6">
    <location>
        <begin position="428"/>
        <end position="448"/>
    </location>
</feature>
<dbReference type="GO" id="GO:0005886">
    <property type="term" value="C:plasma membrane"/>
    <property type="evidence" value="ECO:0007669"/>
    <property type="project" value="TreeGrafter"/>
</dbReference>
<feature type="transmembrane region" description="Helical" evidence="6">
    <location>
        <begin position="103"/>
        <end position="126"/>
    </location>
</feature>
<comment type="caution">
    <text evidence="8">The sequence shown here is derived from an EMBL/GenBank/DDBJ whole genome shotgun (WGS) entry which is preliminary data.</text>
</comment>
<dbReference type="OrthoDB" id="5329450at2"/>
<feature type="transmembrane region" description="Helical" evidence="6">
    <location>
        <begin position="25"/>
        <end position="43"/>
    </location>
</feature>
<feature type="transmembrane region" description="Helical" evidence="6">
    <location>
        <begin position="270"/>
        <end position="286"/>
    </location>
</feature>
<feature type="transmembrane region" description="Helical" evidence="6">
    <location>
        <begin position="176"/>
        <end position="195"/>
    </location>
</feature>
<reference evidence="9" key="1">
    <citation type="submission" date="2017-10" db="EMBL/GenBank/DDBJ databases">
        <authorList>
            <person name="Kravchenko I.K."/>
            <person name="Grouzdev D.S."/>
        </authorList>
    </citation>
    <scope>NUCLEOTIDE SEQUENCE [LARGE SCALE GENOMIC DNA]</scope>
    <source>
        <strain evidence="9">B2</strain>
    </source>
</reference>
<dbReference type="Proteomes" id="UP000225379">
    <property type="component" value="Unassembled WGS sequence"/>
</dbReference>
<keyword evidence="5 6" id="KW-0472">Membrane</keyword>
<dbReference type="PANTHER" id="PTHR30354">
    <property type="entry name" value="GNT FAMILY GLUCONATE TRANSPORTER"/>
    <property type="match status" value="1"/>
</dbReference>
<feature type="transmembrane region" description="Helical" evidence="6">
    <location>
        <begin position="55"/>
        <end position="73"/>
    </location>
</feature>
<feature type="domain" description="Citrate transporter-like" evidence="7">
    <location>
        <begin position="15"/>
        <end position="394"/>
    </location>
</feature>
<gene>
    <name evidence="8" type="ORF">CRT60_13725</name>
</gene>
<keyword evidence="9" id="KW-1185">Reference proteome</keyword>
<dbReference type="Pfam" id="PF03600">
    <property type="entry name" value="CitMHS"/>
    <property type="match status" value="1"/>
</dbReference>
<sequence length="450" mass="47491">MLALLGLATIVVLLAAIMTNRMSPLVALIAVPIIAALAGGFGLETSKFIIAGIRSIAPTAGMFVFAIIFFGVVTDAGMMDPIIDRILRVVGTRPARITMGTTLLALLIHLDGSGAVCFLITIPAMLPLYDRLGMDKRILALCVSMAAGVNFLPWTGPMIRSAAALKVPVTDIFNPLIAVQGVGLLFIFTVAFLLGKREERRLGLSSRPLAAGQARSVGAMGAPDDAMPVGPAPRVLTPEQIKIRRPKLFWINLVLTAVIMAVMIEGAVDPVVMFMVGTVLALMINYPDVKMQKERVDAHAKAALMMASILLAAGVFTGIMTGTKMLTAMAQSAVAFVPPDMAQHVPFALGILSMPLSLLFDPDSYYFGMMPVIAEVYKTLGGDPIQIAQASVLGQMTVGFPVSPLTPATFLVVGLCGIGLGEHQKFSIPYLFAASVVMTVAAAILGVIPF</sequence>
<keyword evidence="4 6" id="KW-1133">Transmembrane helix</keyword>
<feature type="transmembrane region" description="Helical" evidence="6">
    <location>
        <begin position="341"/>
        <end position="360"/>
    </location>
</feature>
<evidence type="ECO:0000313" key="8">
    <source>
        <dbReference type="EMBL" id="PGH57473.1"/>
    </source>
</evidence>
<evidence type="ECO:0000256" key="3">
    <source>
        <dbReference type="ARBA" id="ARBA00022692"/>
    </source>
</evidence>
<dbReference type="GO" id="GO:0015128">
    <property type="term" value="F:gluconate transmembrane transporter activity"/>
    <property type="evidence" value="ECO:0007669"/>
    <property type="project" value="InterPro"/>
</dbReference>
<evidence type="ECO:0000256" key="5">
    <source>
        <dbReference type="ARBA" id="ARBA00023136"/>
    </source>
</evidence>
<dbReference type="GO" id="GO:0015137">
    <property type="term" value="F:citrate transmembrane transporter activity"/>
    <property type="evidence" value="ECO:0007669"/>
    <property type="project" value="InterPro"/>
</dbReference>
<dbReference type="NCBIfam" id="TIGR00784">
    <property type="entry name" value="citMHS"/>
    <property type="match status" value="1"/>
</dbReference>
<dbReference type="EMBL" id="PDKW01000040">
    <property type="protein sequence ID" value="PGH57473.1"/>
    <property type="molecule type" value="Genomic_DNA"/>
</dbReference>
<evidence type="ECO:0000313" key="9">
    <source>
        <dbReference type="Proteomes" id="UP000225379"/>
    </source>
</evidence>
<feature type="transmembrane region" description="Helical" evidence="6">
    <location>
        <begin position="298"/>
        <end position="321"/>
    </location>
</feature>
<comment type="subcellular location">
    <subcellularLocation>
        <location evidence="1">Membrane</location>
        <topology evidence="1">Multi-pass membrane protein</topology>
    </subcellularLocation>
</comment>
<dbReference type="AlphaFoldDB" id="A0A2B8BIX8"/>
<evidence type="ECO:0000256" key="4">
    <source>
        <dbReference type="ARBA" id="ARBA00022989"/>
    </source>
</evidence>
<evidence type="ECO:0000256" key="6">
    <source>
        <dbReference type="SAM" id="Phobius"/>
    </source>
</evidence>
<organism evidence="8 9">
    <name type="scientific">Azospirillum palustre</name>
    <dbReference type="NCBI Taxonomy" id="2044885"/>
    <lineage>
        <taxon>Bacteria</taxon>
        <taxon>Pseudomonadati</taxon>
        <taxon>Pseudomonadota</taxon>
        <taxon>Alphaproteobacteria</taxon>
        <taxon>Rhodospirillales</taxon>
        <taxon>Azospirillaceae</taxon>
        <taxon>Azospirillum</taxon>
    </lineage>
</organism>
<feature type="transmembrane region" description="Helical" evidence="6">
    <location>
        <begin position="248"/>
        <end position="264"/>
    </location>
</feature>
<name>A0A2B8BIX8_9PROT</name>
<evidence type="ECO:0000256" key="2">
    <source>
        <dbReference type="ARBA" id="ARBA00022448"/>
    </source>
</evidence>
<dbReference type="InterPro" id="IPR004680">
    <property type="entry name" value="Cit_transptr-like_dom"/>
</dbReference>
<evidence type="ECO:0000259" key="7">
    <source>
        <dbReference type="Pfam" id="PF03600"/>
    </source>
</evidence>
<protein>
    <submittedName>
        <fullName evidence="8">Citrate transporter</fullName>
    </submittedName>
</protein>
<dbReference type="PANTHER" id="PTHR30354:SF26">
    <property type="entry name" value="TRANSPORTER, PUTATIVE-RELATED"/>
    <property type="match status" value="1"/>
</dbReference>
<keyword evidence="2" id="KW-0813">Transport</keyword>
<dbReference type="InterPro" id="IPR003474">
    <property type="entry name" value="Glcn_transporter"/>
</dbReference>
<dbReference type="RefSeq" id="WP_098736922.1">
    <property type="nucleotide sequence ID" value="NZ_PDKW01000040.1"/>
</dbReference>